<evidence type="ECO:0000256" key="8">
    <source>
        <dbReference type="ARBA" id="ARBA00022967"/>
    </source>
</evidence>
<comment type="catalytic activity">
    <reaction evidence="14">
        <text>a ubiquinone + NADH + 5 H(+)(in) = a ubiquinol + NAD(+) + 4 H(+)(out)</text>
        <dbReference type="Rhea" id="RHEA:29091"/>
        <dbReference type="Rhea" id="RHEA-COMP:9565"/>
        <dbReference type="Rhea" id="RHEA-COMP:9566"/>
        <dbReference type="ChEBI" id="CHEBI:15378"/>
        <dbReference type="ChEBI" id="CHEBI:16389"/>
        <dbReference type="ChEBI" id="CHEBI:17976"/>
        <dbReference type="ChEBI" id="CHEBI:57540"/>
        <dbReference type="ChEBI" id="CHEBI:57945"/>
        <dbReference type="EC" id="7.1.1.2"/>
    </reaction>
</comment>
<organism evidence="18 19">
    <name type="scientific">Bos indicus x Bos taurus</name>
    <name type="common">Hybrid cattle</name>
    <dbReference type="NCBI Taxonomy" id="30522"/>
    <lineage>
        <taxon>Eukaryota</taxon>
        <taxon>Metazoa</taxon>
        <taxon>Chordata</taxon>
        <taxon>Craniata</taxon>
        <taxon>Vertebrata</taxon>
        <taxon>Euteleostomi</taxon>
        <taxon>Mammalia</taxon>
        <taxon>Eutheria</taxon>
        <taxon>Laurasiatheria</taxon>
        <taxon>Artiodactyla</taxon>
        <taxon>Ruminantia</taxon>
        <taxon>Pecora</taxon>
        <taxon>Bovidae</taxon>
        <taxon>Bovinae</taxon>
        <taxon>Bos</taxon>
    </lineage>
</organism>
<evidence type="ECO:0000256" key="3">
    <source>
        <dbReference type="ARBA" id="ARBA00012944"/>
    </source>
</evidence>
<evidence type="ECO:0000256" key="12">
    <source>
        <dbReference type="ARBA" id="ARBA00023136"/>
    </source>
</evidence>
<keyword evidence="6" id="KW-0679">Respiratory chain</keyword>
<comment type="similarity">
    <text evidence="2 15">Belongs to the complex I subunit 1 family.</text>
</comment>
<keyword evidence="8" id="KW-1278">Translocase</keyword>
<dbReference type="InterPro" id="IPR018086">
    <property type="entry name" value="NADH_UbQ_OxRdtase_su1_CS"/>
</dbReference>
<evidence type="ECO:0000256" key="14">
    <source>
        <dbReference type="ARBA" id="ARBA00049551"/>
    </source>
</evidence>
<evidence type="ECO:0000256" key="13">
    <source>
        <dbReference type="ARBA" id="ARBA00031024"/>
    </source>
</evidence>
<protein>
    <recommendedName>
        <fullName evidence="4">NADH-ubiquinone oxidoreductase chain 1</fullName>
        <ecNumber evidence="3">7.1.1.2</ecNumber>
    </recommendedName>
    <alternativeName>
        <fullName evidence="13">NADH dehydrogenase subunit 1</fullName>
    </alternativeName>
</protein>
<feature type="signal peptide" evidence="17">
    <location>
        <begin position="1"/>
        <end position="22"/>
    </location>
</feature>
<sequence>MLIIPIPLAVAFLTLVERKVLGYMQFRKGPNVAGPYGLLQAIADAIKLFIKEPLLWILYPLHPNHHTRTSVTDLPGMTPSNNMIHLNSSRSKPSSI</sequence>
<dbReference type="Proteomes" id="UP000314981">
    <property type="component" value="Chromosome 24"/>
</dbReference>
<dbReference type="EC" id="7.1.1.2" evidence="3"/>
<dbReference type="AlphaFoldDB" id="A0A4W2BZM2"/>
<evidence type="ECO:0000256" key="9">
    <source>
        <dbReference type="ARBA" id="ARBA00022982"/>
    </source>
</evidence>
<evidence type="ECO:0000256" key="16">
    <source>
        <dbReference type="SAM" id="MobiDB-lite"/>
    </source>
</evidence>
<dbReference type="Pfam" id="PF00146">
    <property type="entry name" value="NADHdh"/>
    <property type="match status" value="1"/>
</dbReference>
<keyword evidence="10" id="KW-1133">Transmembrane helix</keyword>
<keyword evidence="17" id="KW-0732">Signal</keyword>
<feature type="region of interest" description="Disordered" evidence="16">
    <location>
        <begin position="70"/>
        <end position="96"/>
    </location>
</feature>
<dbReference type="GO" id="GO:0008137">
    <property type="term" value="F:NADH dehydrogenase (ubiquinone) activity"/>
    <property type="evidence" value="ECO:0007669"/>
    <property type="project" value="UniProtKB-EC"/>
</dbReference>
<reference evidence="18 19" key="1">
    <citation type="submission" date="2018-11" db="EMBL/GenBank/DDBJ databases">
        <title>Haplotype-resolved cattle genomes.</title>
        <authorList>
            <person name="Low W.Y."/>
            <person name="Tearle R."/>
            <person name="Bickhart D.M."/>
            <person name="Rosen B.D."/>
            <person name="Koren S."/>
            <person name="Rhie A."/>
            <person name="Hiendleder S."/>
            <person name="Phillippy A.M."/>
            <person name="Smith T.P.L."/>
            <person name="Williams J.L."/>
        </authorList>
    </citation>
    <scope>NUCLEOTIDE SEQUENCE [LARGE SCALE GENOMIC DNA]</scope>
</reference>
<dbReference type="Ensembl" id="ENSBIXT00000007358.1">
    <property type="protein sequence ID" value="ENSBIXP00000004655.1"/>
    <property type="gene ID" value="ENSBIXG00000010970.1"/>
</dbReference>
<dbReference type="PANTHER" id="PTHR11432">
    <property type="entry name" value="NADH DEHYDROGENASE SUBUNIT 1"/>
    <property type="match status" value="1"/>
</dbReference>
<evidence type="ECO:0000256" key="7">
    <source>
        <dbReference type="ARBA" id="ARBA00022692"/>
    </source>
</evidence>
<evidence type="ECO:0000256" key="4">
    <source>
        <dbReference type="ARBA" id="ARBA00021009"/>
    </source>
</evidence>
<dbReference type="GO" id="GO:0003954">
    <property type="term" value="F:NADH dehydrogenase activity"/>
    <property type="evidence" value="ECO:0007669"/>
    <property type="project" value="TreeGrafter"/>
</dbReference>
<keyword evidence="12" id="KW-0472">Membrane</keyword>
<feature type="compositionally biased region" description="Polar residues" evidence="16">
    <location>
        <begin position="78"/>
        <end position="96"/>
    </location>
</feature>
<dbReference type="InterPro" id="IPR001694">
    <property type="entry name" value="NADH_UbQ_OxRdtase_su1/FPO"/>
</dbReference>
<dbReference type="GO" id="GO:0005743">
    <property type="term" value="C:mitochondrial inner membrane"/>
    <property type="evidence" value="ECO:0007669"/>
    <property type="project" value="UniProtKB-SubCell"/>
</dbReference>
<keyword evidence="11 15" id="KW-0520">NAD</keyword>
<reference evidence="18" key="2">
    <citation type="submission" date="2025-08" db="UniProtKB">
        <authorList>
            <consortium name="Ensembl"/>
        </authorList>
    </citation>
    <scope>IDENTIFICATION</scope>
</reference>
<proteinExistence type="inferred from homology"/>
<evidence type="ECO:0000313" key="19">
    <source>
        <dbReference type="Proteomes" id="UP000314981"/>
    </source>
</evidence>
<keyword evidence="19" id="KW-1185">Reference proteome</keyword>
<keyword evidence="5" id="KW-0813">Transport</keyword>
<evidence type="ECO:0000256" key="17">
    <source>
        <dbReference type="SAM" id="SignalP"/>
    </source>
</evidence>
<keyword evidence="9" id="KW-0249">Electron transport</keyword>
<feature type="chain" id="PRO_5021187806" description="NADH-ubiquinone oxidoreductase chain 1" evidence="17">
    <location>
        <begin position="23"/>
        <end position="96"/>
    </location>
</feature>
<evidence type="ECO:0000256" key="10">
    <source>
        <dbReference type="ARBA" id="ARBA00022989"/>
    </source>
</evidence>
<dbReference type="GO" id="GO:0009060">
    <property type="term" value="P:aerobic respiration"/>
    <property type="evidence" value="ECO:0007669"/>
    <property type="project" value="TreeGrafter"/>
</dbReference>
<evidence type="ECO:0000256" key="5">
    <source>
        <dbReference type="ARBA" id="ARBA00022448"/>
    </source>
</evidence>
<accession>A0A4W2BZM2</accession>
<dbReference type="STRING" id="30522.A0A4W2BZM2"/>
<evidence type="ECO:0000256" key="6">
    <source>
        <dbReference type="ARBA" id="ARBA00022660"/>
    </source>
</evidence>
<comment type="subcellular location">
    <subcellularLocation>
        <location evidence="1">Membrane</location>
        <topology evidence="1">Multi-pass membrane protein</topology>
    </subcellularLocation>
    <subcellularLocation>
        <location evidence="15">Mitochondrion inner membrane</location>
        <topology evidence="15">Multi-pass membrane protein</topology>
    </subcellularLocation>
</comment>
<reference evidence="18" key="3">
    <citation type="submission" date="2025-09" db="UniProtKB">
        <authorList>
            <consortium name="Ensembl"/>
        </authorList>
    </citation>
    <scope>IDENTIFICATION</scope>
</reference>
<keyword evidence="7 15" id="KW-0812">Transmembrane</keyword>
<evidence type="ECO:0000256" key="15">
    <source>
        <dbReference type="RuleBase" id="RU000471"/>
    </source>
</evidence>
<dbReference type="PANTHER" id="PTHR11432:SF3">
    <property type="entry name" value="NADH-UBIQUINONE OXIDOREDUCTASE CHAIN 1"/>
    <property type="match status" value="1"/>
</dbReference>
<name>A0A4W2BZM2_BOBOX</name>
<dbReference type="PROSITE" id="PS00667">
    <property type="entry name" value="COMPLEX1_ND1_1"/>
    <property type="match status" value="1"/>
</dbReference>
<evidence type="ECO:0000256" key="1">
    <source>
        <dbReference type="ARBA" id="ARBA00004141"/>
    </source>
</evidence>
<evidence type="ECO:0000256" key="2">
    <source>
        <dbReference type="ARBA" id="ARBA00010535"/>
    </source>
</evidence>
<evidence type="ECO:0000313" key="18">
    <source>
        <dbReference type="Ensembl" id="ENSBIXP00000004655.1"/>
    </source>
</evidence>
<evidence type="ECO:0000256" key="11">
    <source>
        <dbReference type="ARBA" id="ARBA00023027"/>
    </source>
</evidence>